<evidence type="ECO:0000313" key="2">
    <source>
        <dbReference type="Proteomes" id="UP000006015"/>
    </source>
</evidence>
<keyword evidence="2" id="KW-1185">Reference proteome</keyword>
<proteinExistence type="predicted"/>
<evidence type="ECO:0000313" key="1">
    <source>
        <dbReference type="EMBL" id="EFG82339.1"/>
    </source>
</evidence>
<comment type="caution">
    <text evidence="1">The sequence shown here is derived from an EMBL/GenBank/DDBJ whole genome shotgun (WGS) entry which is preliminary data.</text>
</comment>
<organism evidence="1 2">
    <name type="scientific">Corynebacterium ammoniagenes DSM 20306</name>
    <dbReference type="NCBI Taxonomy" id="649754"/>
    <lineage>
        <taxon>Bacteria</taxon>
        <taxon>Bacillati</taxon>
        <taxon>Actinomycetota</taxon>
        <taxon>Actinomycetes</taxon>
        <taxon>Mycobacteriales</taxon>
        <taxon>Corynebacteriaceae</taxon>
        <taxon>Corynebacterium</taxon>
    </lineage>
</organism>
<dbReference type="EMBL" id="ADNS01000002">
    <property type="protein sequence ID" value="EFG82339.1"/>
    <property type="molecule type" value="Genomic_DNA"/>
</dbReference>
<gene>
    <name evidence="1" type="ORF">HMPREF0281_00369</name>
</gene>
<reference evidence="1 2" key="1">
    <citation type="submission" date="2010-04" db="EMBL/GenBank/DDBJ databases">
        <authorList>
            <person name="Weinstock G."/>
            <person name="Sodergren E."/>
            <person name="Clifton S."/>
            <person name="Fulton L."/>
            <person name="Fulton B."/>
            <person name="Courtney L."/>
            <person name="Fronick C."/>
            <person name="Harrison M."/>
            <person name="Strong C."/>
            <person name="Farmer C."/>
            <person name="Delahaunty K."/>
            <person name="Markovic C."/>
            <person name="Hall O."/>
            <person name="Minx P."/>
            <person name="Tomlinson C."/>
            <person name="Mitreva M."/>
            <person name="Hou S."/>
            <person name="Wollam A."/>
            <person name="Pepin K.H."/>
            <person name="Johnson M."/>
            <person name="Bhonagiri V."/>
            <person name="Zhang X."/>
            <person name="Suruliraj S."/>
            <person name="Warren W."/>
            <person name="Chinwalla A."/>
            <person name="Mardis E.R."/>
            <person name="Wilson R.K."/>
        </authorList>
    </citation>
    <scope>NUCLEOTIDE SEQUENCE [LARGE SCALE GENOMIC DNA]</scope>
    <source>
        <strain evidence="1 2">DSM 20306</strain>
    </source>
</reference>
<protein>
    <submittedName>
        <fullName evidence="1">Uncharacterized protein</fullName>
    </submittedName>
</protein>
<name>A0ABN0AHJ7_CORAM</name>
<accession>A0ABN0AHJ7</accession>
<sequence length="40" mass="4465">MPLLSDNVHYVILHLDGAPLKALRHDLNPPSPPYLSYPSI</sequence>
<dbReference type="Proteomes" id="UP000006015">
    <property type="component" value="Unassembled WGS sequence"/>
</dbReference>